<dbReference type="Gene3D" id="3.30.450.20">
    <property type="entry name" value="PAS domain"/>
    <property type="match status" value="3"/>
</dbReference>
<dbReference type="Pfam" id="PF00072">
    <property type="entry name" value="Response_reg"/>
    <property type="match status" value="1"/>
</dbReference>
<dbReference type="InterPro" id="IPR036890">
    <property type="entry name" value="HATPase_C_sf"/>
</dbReference>
<evidence type="ECO:0000256" key="5">
    <source>
        <dbReference type="ARBA" id="ARBA00022777"/>
    </source>
</evidence>
<dbReference type="SMART" id="SM00086">
    <property type="entry name" value="PAC"/>
    <property type="match status" value="2"/>
</dbReference>
<dbReference type="InterPro" id="IPR004358">
    <property type="entry name" value="Sig_transdc_His_kin-like_C"/>
</dbReference>
<evidence type="ECO:0000256" key="4">
    <source>
        <dbReference type="ARBA" id="ARBA00022679"/>
    </source>
</evidence>
<dbReference type="InterPro" id="IPR000700">
    <property type="entry name" value="PAS-assoc_C"/>
</dbReference>
<dbReference type="SMART" id="SM00448">
    <property type="entry name" value="REC"/>
    <property type="match status" value="1"/>
</dbReference>
<keyword evidence="5" id="KW-0418">Kinase</keyword>
<evidence type="ECO:0000259" key="7">
    <source>
        <dbReference type="PROSITE" id="PS50109"/>
    </source>
</evidence>
<evidence type="ECO:0000256" key="2">
    <source>
        <dbReference type="ARBA" id="ARBA00012438"/>
    </source>
</evidence>
<dbReference type="PROSITE" id="PS50112">
    <property type="entry name" value="PAS"/>
    <property type="match status" value="1"/>
</dbReference>
<feature type="domain" description="Histidine kinase" evidence="7">
    <location>
        <begin position="459"/>
        <end position="683"/>
    </location>
</feature>
<comment type="catalytic activity">
    <reaction evidence="1">
        <text>ATP + protein L-histidine = ADP + protein N-phospho-L-histidine.</text>
        <dbReference type="EC" id="2.7.13.3"/>
    </reaction>
</comment>
<feature type="domain" description="Response regulatory" evidence="8">
    <location>
        <begin position="705"/>
        <end position="814"/>
    </location>
</feature>
<dbReference type="PRINTS" id="PR00344">
    <property type="entry name" value="BCTRLSENSOR"/>
</dbReference>
<evidence type="ECO:0000259" key="9">
    <source>
        <dbReference type="PROSITE" id="PS50112"/>
    </source>
</evidence>
<dbReference type="Pfam" id="PF02518">
    <property type="entry name" value="HATPase_c"/>
    <property type="match status" value="1"/>
</dbReference>
<dbReference type="EC" id="2.7.13.3" evidence="2"/>
<dbReference type="Gene3D" id="3.40.50.2300">
    <property type="match status" value="1"/>
</dbReference>
<dbReference type="NCBIfam" id="TIGR00229">
    <property type="entry name" value="sensory_box"/>
    <property type="match status" value="2"/>
</dbReference>
<evidence type="ECO:0000256" key="3">
    <source>
        <dbReference type="ARBA" id="ARBA00022553"/>
    </source>
</evidence>
<dbReference type="SMART" id="SM00388">
    <property type="entry name" value="HisKA"/>
    <property type="match status" value="1"/>
</dbReference>
<dbReference type="InterPro" id="IPR052162">
    <property type="entry name" value="Sensor_kinase/Photoreceptor"/>
</dbReference>
<accession>A0ABT9EE33</accession>
<dbReference type="SUPFAM" id="SSF52172">
    <property type="entry name" value="CheY-like"/>
    <property type="match status" value="1"/>
</dbReference>
<dbReference type="SUPFAM" id="SSF47384">
    <property type="entry name" value="Homodimeric domain of signal transducing histidine kinase"/>
    <property type="match status" value="1"/>
</dbReference>
<dbReference type="Gene3D" id="3.30.565.10">
    <property type="entry name" value="Histidine kinase-like ATPase, C-terminal domain"/>
    <property type="match status" value="1"/>
</dbReference>
<feature type="domain" description="PAS" evidence="9">
    <location>
        <begin position="167"/>
        <end position="242"/>
    </location>
</feature>
<reference evidence="11 12" key="1">
    <citation type="submission" date="2023-08" db="EMBL/GenBank/DDBJ databases">
        <title>The draft genome sequence of Paracraurococcus sp. LOR1-02.</title>
        <authorList>
            <person name="Kingkaew E."/>
            <person name="Tanasupawat S."/>
        </authorList>
    </citation>
    <scope>NUCLEOTIDE SEQUENCE [LARGE SCALE GENOMIC DNA]</scope>
    <source>
        <strain evidence="11 12">LOR1-02</strain>
    </source>
</reference>
<evidence type="ECO:0000256" key="6">
    <source>
        <dbReference type="PROSITE-ProRule" id="PRU00169"/>
    </source>
</evidence>
<dbReference type="InterPro" id="IPR036097">
    <property type="entry name" value="HisK_dim/P_sf"/>
</dbReference>
<dbReference type="InterPro" id="IPR011006">
    <property type="entry name" value="CheY-like_superfamily"/>
</dbReference>
<dbReference type="SUPFAM" id="SSF55785">
    <property type="entry name" value="PYP-like sensor domain (PAS domain)"/>
    <property type="match status" value="2"/>
</dbReference>
<dbReference type="PANTHER" id="PTHR43304:SF1">
    <property type="entry name" value="PAC DOMAIN-CONTAINING PROTEIN"/>
    <property type="match status" value="1"/>
</dbReference>
<keyword evidence="3 6" id="KW-0597">Phosphoprotein</keyword>
<evidence type="ECO:0000256" key="1">
    <source>
        <dbReference type="ARBA" id="ARBA00000085"/>
    </source>
</evidence>
<feature type="modified residue" description="4-aspartylphosphate" evidence="6">
    <location>
        <position position="754"/>
    </location>
</feature>
<evidence type="ECO:0000313" key="12">
    <source>
        <dbReference type="Proteomes" id="UP001243009"/>
    </source>
</evidence>
<dbReference type="PANTHER" id="PTHR43304">
    <property type="entry name" value="PHYTOCHROME-LIKE PROTEIN CPH1"/>
    <property type="match status" value="1"/>
</dbReference>
<dbReference type="SMART" id="SM00387">
    <property type="entry name" value="HATPase_c"/>
    <property type="match status" value="1"/>
</dbReference>
<feature type="domain" description="PAC" evidence="10">
    <location>
        <begin position="244"/>
        <end position="296"/>
    </location>
</feature>
<dbReference type="InterPro" id="IPR003594">
    <property type="entry name" value="HATPase_dom"/>
</dbReference>
<evidence type="ECO:0000259" key="8">
    <source>
        <dbReference type="PROSITE" id="PS50110"/>
    </source>
</evidence>
<dbReference type="PROSITE" id="PS50113">
    <property type="entry name" value="PAC"/>
    <property type="match status" value="1"/>
</dbReference>
<dbReference type="EMBL" id="JAUTWS010000220">
    <property type="protein sequence ID" value="MDO9714341.1"/>
    <property type="molecule type" value="Genomic_DNA"/>
</dbReference>
<gene>
    <name evidence="11" type="ORF">Q7A36_38975</name>
</gene>
<organism evidence="11 12">
    <name type="scientific">Paracraurococcus lichenis</name>
    <dbReference type="NCBI Taxonomy" id="3064888"/>
    <lineage>
        <taxon>Bacteria</taxon>
        <taxon>Pseudomonadati</taxon>
        <taxon>Pseudomonadota</taxon>
        <taxon>Alphaproteobacteria</taxon>
        <taxon>Acetobacterales</taxon>
        <taxon>Roseomonadaceae</taxon>
        <taxon>Paracraurococcus</taxon>
    </lineage>
</organism>
<dbReference type="SMART" id="SM00091">
    <property type="entry name" value="PAS"/>
    <property type="match status" value="3"/>
</dbReference>
<dbReference type="InterPro" id="IPR035965">
    <property type="entry name" value="PAS-like_dom_sf"/>
</dbReference>
<dbReference type="Proteomes" id="UP001243009">
    <property type="component" value="Unassembled WGS sequence"/>
</dbReference>
<dbReference type="Pfam" id="PF08448">
    <property type="entry name" value="PAS_4"/>
    <property type="match status" value="1"/>
</dbReference>
<evidence type="ECO:0000313" key="11">
    <source>
        <dbReference type="EMBL" id="MDO9714341.1"/>
    </source>
</evidence>
<dbReference type="InterPro" id="IPR013655">
    <property type="entry name" value="PAS_fold_3"/>
</dbReference>
<dbReference type="RefSeq" id="WP_305109174.1">
    <property type="nucleotide sequence ID" value="NZ_JAUTWS010000220.1"/>
</dbReference>
<dbReference type="InterPro" id="IPR001610">
    <property type="entry name" value="PAC"/>
</dbReference>
<comment type="caution">
    <text evidence="11">The sequence shown here is derived from an EMBL/GenBank/DDBJ whole genome shotgun (WGS) entry which is preliminary data.</text>
</comment>
<dbReference type="InterPro" id="IPR013656">
    <property type="entry name" value="PAS_4"/>
</dbReference>
<dbReference type="InterPro" id="IPR005467">
    <property type="entry name" value="His_kinase_dom"/>
</dbReference>
<dbReference type="InterPro" id="IPR003661">
    <property type="entry name" value="HisK_dim/P_dom"/>
</dbReference>
<dbReference type="PROSITE" id="PS50109">
    <property type="entry name" value="HIS_KIN"/>
    <property type="match status" value="1"/>
</dbReference>
<dbReference type="Gene3D" id="1.10.287.130">
    <property type="match status" value="1"/>
</dbReference>
<protein>
    <recommendedName>
        <fullName evidence="2">histidine kinase</fullName>
        <ecNumber evidence="2">2.7.13.3</ecNumber>
    </recommendedName>
</protein>
<name>A0ABT9EE33_9PROT</name>
<sequence length="827" mass="89795">MSLLVNRPHWPLGDSEMARRIRAHDWAATSLGPIEGWSGRLRLMVETVLDSPHVSSLACGPERILIYNDVAARLYGAGHPLALGRPLPETFPEGWATVAPLYARAFAGEAVQVVAQPLDTRGEGEAADAFDATLMPVRDDAGAITAVHMVGQEVGARVRAEEALRLSEERFRQFGDASSDVLWIRGADSLQWEYLSPAFEAIYGLRVEEAMAGKGLRSWTDLIFEEDRERAVACIARVREGKRVRFDYRVRRPDGGMRWLRNTDFPIYGPDGQVKRIGGIGQDVTELKRAGAALREAEARQRALVEGLPQLVWRSGEGGLWTWSSPQWHDFTGQDEEQSRSLGWLDALHPDDREPAREAWRRATAAGLLQVDCRIRHTGSGRYAWFQTRGVPVQSESRITEWIGSCTNIDDQMRARDVLRRAGEELEARVAERTAELMAAEESLHQAQKMEAVGQLTGGIAHDFNNMLQGVVGGIAMARRQIGRGHAEGAARYLGAAHDAAERAAGLTRRLLAFARRQRLEPRPVDVAGLVAGMADLIRRTVGPGIAVELQLRDGTGSVLCDPNELESALLNLCINARDAMPEGGRLSICTEEVRLSAADIQDGEVAPGTYAELSVADTGTGMPPEVLARVFEPFFTTKPQGQGTGLGLSQVYGFVRQSDGLVRIDSTPGYGTTIRLLLPLHDVVTMAAQAPGQSSALVAGTHGTVLLVDDEDAARGPAADRLRELGLAVLEARDGPDALRVLASVRPDLLVTDVGLPSGMNGRQVAEAAREHIPGLPVLFITGYAGTALPPGVEVIGKPFDLDVLARRVQTILETKLKSLGRDPDT</sequence>
<dbReference type="Pfam" id="PF08447">
    <property type="entry name" value="PAS_3"/>
    <property type="match status" value="2"/>
</dbReference>
<dbReference type="SUPFAM" id="SSF55874">
    <property type="entry name" value="ATPase domain of HSP90 chaperone/DNA topoisomerase II/histidine kinase"/>
    <property type="match status" value="1"/>
</dbReference>
<keyword evidence="12" id="KW-1185">Reference proteome</keyword>
<evidence type="ECO:0000259" key="10">
    <source>
        <dbReference type="PROSITE" id="PS50113"/>
    </source>
</evidence>
<proteinExistence type="predicted"/>
<keyword evidence="4" id="KW-0808">Transferase</keyword>
<dbReference type="PROSITE" id="PS50110">
    <property type="entry name" value="RESPONSE_REGULATORY"/>
    <property type="match status" value="1"/>
</dbReference>
<dbReference type="InterPro" id="IPR001789">
    <property type="entry name" value="Sig_transdc_resp-reg_receiver"/>
</dbReference>
<dbReference type="InterPro" id="IPR000014">
    <property type="entry name" value="PAS"/>
</dbReference>
<dbReference type="CDD" id="cd00130">
    <property type="entry name" value="PAS"/>
    <property type="match status" value="2"/>
</dbReference>